<dbReference type="Proteomes" id="UP001222275">
    <property type="component" value="Chromosome"/>
</dbReference>
<dbReference type="RefSeq" id="WP_275594804.1">
    <property type="nucleotide sequence ID" value="NZ_CP102381.1"/>
</dbReference>
<feature type="transmembrane region" description="Helical" evidence="1">
    <location>
        <begin position="12"/>
        <end position="33"/>
    </location>
</feature>
<keyword evidence="3" id="KW-1185">Reference proteome</keyword>
<gene>
    <name evidence="2" type="ORF">NR989_11090</name>
</gene>
<accession>A0ABY8C998</accession>
<dbReference type="EMBL" id="CP102381">
    <property type="protein sequence ID" value="WEJ62546.1"/>
    <property type="molecule type" value="Genomic_DNA"/>
</dbReference>
<name>A0ABY8C998_9GAMM</name>
<feature type="transmembrane region" description="Helical" evidence="1">
    <location>
        <begin position="107"/>
        <end position="124"/>
    </location>
</feature>
<proteinExistence type="predicted"/>
<evidence type="ECO:0000313" key="2">
    <source>
        <dbReference type="EMBL" id="WEJ62546.1"/>
    </source>
</evidence>
<protein>
    <submittedName>
        <fullName evidence="2">Uncharacterized protein</fullName>
    </submittedName>
</protein>
<evidence type="ECO:0000256" key="1">
    <source>
        <dbReference type="SAM" id="Phobius"/>
    </source>
</evidence>
<keyword evidence="1" id="KW-0472">Membrane</keyword>
<organism evidence="2 3">
    <name type="scientific">Thiomicrorhabdus lithotrophica</name>
    <dbReference type="NCBI Taxonomy" id="2949997"/>
    <lineage>
        <taxon>Bacteria</taxon>
        <taxon>Pseudomonadati</taxon>
        <taxon>Pseudomonadota</taxon>
        <taxon>Gammaproteobacteria</taxon>
        <taxon>Thiotrichales</taxon>
        <taxon>Piscirickettsiaceae</taxon>
        <taxon>Thiomicrorhabdus</taxon>
    </lineage>
</organism>
<keyword evidence="1" id="KW-0812">Transmembrane</keyword>
<keyword evidence="1" id="KW-1133">Transmembrane helix</keyword>
<evidence type="ECO:0000313" key="3">
    <source>
        <dbReference type="Proteomes" id="UP001222275"/>
    </source>
</evidence>
<reference evidence="2 3" key="1">
    <citation type="submission" date="2022-06" db="EMBL/GenBank/DDBJ databases">
        <title>Thiomicrohabdus sp. nov, an obligately chemolithoautotrophic, sulfur-oxidizing bacterium isolated from beach of Guanyin Mountain. Amoy.</title>
        <authorList>
            <person name="Zhu H."/>
        </authorList>
    </citation>
    <scope>NUCLEOTIDE SEQUENCE [LARGE SCALE GENOMIC DNA]</scope>
    <source>
        <strain evidence="2 3">XGS-01</strain>
    </source>
</reference>
<sequence>MAYQNKTELLWIQRFMLMLLSIVMLSTLVMSIYSGKQFYQESAAIQHKVAQHYQILKESAGGLQCFKGMLHYPNQGKFSGLLSFSPAIECNAEEFDSLRQNPHQTEFYLSAFLFLFSTGLGWLHRKLN</sequence>